<organism evidence="8 9">
    <name type="scientific">Ditylenchus dipsaci</name>
    <dbReference type="NCBI Taxonomy" id="166011"/>
    <lineage>
        <taxon>Eukaryota</taxon>
        <taxon>Metazoa</taxon>
        <taxon>Ecdysozoa</taxon>
        <taxon>Nematoda</taxon>
        <taxon>Chromadorea</taxon>
        <taxon>Rhabditida</taxon>
        <taxon>Tylenchina</taxon>
        <taxon>Tylenchomorpha</taxon>
        <taxon>Sphaerularioidea</taxon>
        <taxon>Anguinidae</taxon>
        <taxon>Anguininae</taxon>
        <taxon>Ditylenchus</taxon>
    </lineage>
</organism>
<dbReference type="Gene3D" id="3.30.40.10">
    <property type="entry name" value="Zinc/RING finger domain, C3HC4 (zinc finger)"/>
    <property type="match status" value="1"/>
</dbReference>
<accession>A0A915DIZ3</accession>
<dbReference type="PROSITE" id="PS00518">
    <property type="entry name" value="ZF_RING_1"/>
    <property type="match status" value="1"/>
</dbReference>
<dbReference type="GO" id="GO:0008270">
    <property type="term" value="F:zinc ion binding"/>
    <property type="evidence" value="ECO:0007669"/>
    <property type="project" value="UniProtKB-KW"/>
</dbReference>
<keyword evidence="3 4" id="KW-0862">Zinc</keyword>
<dbReference type="InterPro" id="IPR039971">
    <property type="entry name" value="CWC24-like"/>
</dbReference>
<dbReference type="Pfam" id="PF00642">
    <property type="entry name" value="zf-CCCH"/>
    <property type="match status" value="1"/>
</dbReference>
<dbReference type="FunFam" id="3.30.40.10:FF:000045">
    <property type="entry name" value="RING finger protein 113A"/>
    <property type="match status" value="1"/>
</dbReference>
<evidence type="ECO:0000256" key="2">
    <source>
        <dbReference type="ARBA" id="ARBA00022771"/>
    </source>
</evidence>
<dbReference type="WBParaSite" id="jg19760">
    <property type="protein sequence ID" value="jg19760"/>
    <property type="gene ID" value="jg19760"/>
</dbReference>
<dbReference type="PANTHER" id="PTHR12930:SF0">
    <property type="entry name" value="RING FINGER PROTEIN 113B"/>
    <property type="match status" value="1"/>
</dbReference>
<dbReference type="SMART" id="SM00356">
    <property type="entry name" value="ZnF_C3H1"/>
    <property type="match status" value="1"/>
</dbReference>
<feature type="zinc finger region" description="C3H1-type" evidence="4">
    <location>
        <begin position="129"/>
        <end position="157"/>
    </location>
</feature>
<dbReference type="GO" id="GO:0034247">
    <property type="term" value="P:snoRNA splicing"/>
    <property type="evidence" value="ECO:0007669"/>
    <property type="project" value="TreeGrafter"/>
</dbReference>
<dbReference type="GO" id="GO:0005684">
    <property type="term" value="C:U2-type spliceosomal complex"/>
    <property type="evidence" value="ECO:0007669"/>
    <property type="project" value="TreeGrafter"/>
</dbReference>
<keyword evidence="1 4" id="KW-0479">Metal-binding</keyword>
<proteinExistence type="predicted"/>
<feature type="region of interest" description="Disordered" evidence="5">
    <location>
        <begin position="1"/>
        <end position="48"/>
    </location>
</feature>
<evidence type="ECO:0000256" key="4">
    <source>
        <dbReference type="PROSITE-ProRule" id="PRU00723"/>
    </source>
</evidence>
<dbReference type="PROSITE" id="PS50103">
    <property type="entry name" value="ZF_C3H1"/>
    <property type="match status" value="1"/>
</dbReference>
<reference evidence="9" key="1">
    <citation type="submission" date="2022-11" db="UniProtKB">
        <authorList>
            <consortium name="WormBaseParasite"/>
        </authorList>
    </citation>
    <scope>IDENTIFICATION</scope>
</reference>
<dbReference type="CDD" id="cd16539">
    <property type="entry name" value="RING-HC_RNF113A_B"/>
    <property type="match status" value="1"/>
</dbReference>
<evidence type="ECO:0000259" key="7">
    <source>
        <dbReference type="PROSITE" id="PS50103"/>
    </source>
</evidence>
<dbReference type="Pfam" id="PF13923">
    <property type="entry name" value="zf-C3HC4_2"/>
    <property type="match status" value="1"/>
</dbReference>
<dbReference type="InterPro" id="IPR036855">
    <property type="entry name" value="Znf_CCCH_sf"/>
</dbReference>
<dbReference type="SMART" id="SM00184">
    <property type="entry name" value="RING"/>
    <property type="match status" value="1"/>
</dbReference>
<dbReference type="PANTHER" id="PTHR12930">
    <property type="entry name" value="ZINC FINGER PROTEIN 183"/>
    <property type="match status" value="1"/>
</dbReference>
<keyword evidence="2 4" id="KW-0863">Zinc-finger</keyword>
<dbReference type="InterPro" id="IPR000571">
    <property type="entry name" value="Znf_CCCH"/>
</dbReference>
<evidence type="ECO:0000256" key="1">
    <source>
        <dbReference type="ARBA" id="ARBA00022723"/>
    </source>
</evidence>
<evidence type="ECO:0000313" key="8">
    <source>
        <dbReference type="Proteomes" id="UP000887574"/>
    </source>
</evidence>
<keyword evidence="8" id="KW-1185">Reference proteome</keyword>
<feature type="compositionally biased region" description="Acidic residues" evidence="5">
    <location>
        <begin position="285"/>
        <end position="299"/>
    </location>
</feature>
<feature type="domain" description="RING-type" evidence="6">
    <location>
        <begin position="199"/>
        <end position="237"/>
    </location>
</feature>
<dbReference type="SUPFAM" id="SSF57850">
    <property type="entry name" value="RING/U-box"/>
    <property type="match status" value="1"/>
</dbReference>
<dbReference type="InterPro" id="IPR013083">
    <property type="entry name" value="Znf_RING/FYVE/PHD"/>
</dbReference>
<protein>
    <submittedName>
        <fullName evidence="9">Uncharacterized protein</fullName>
    </submittedName>
</protein>
<dbReference type="InterPro" id="IPR001841">
    <property type="entry name" value="Znf_RING"/>
</dbReference>
<feature type="domain" description="C3H1-type" evidence="7">
    <location>
        <begin position="129"/>
        <end position="157"/>
    </location>
</feature>
<evidence type="ECO:0000256" key="5">
    <source>
        <dbReference type="SAM" id="MobiDB-lite"/>
    </source>
</evidence>
<dbReference type="PROSITE" id="PS50089">
    <property type="entry name" value="ZF_RING_2"/>
    <property type="match status" value="1"/>
</dbReference>
<dbReference type="Gene3D" id="4.10.1000.10">
    <property type="entry name" value="Zinc finger, CCCH-type"/>
    <property type="match status" value="1"/>
</dbReference>
<dbReference type="InterPro" id="IPR017907">
    <property type="entry name" value="Znf_RING_CS"/>
</dbReference>
<sequence length="299" mass="33654">MAETSSESDIPEEAPAKFTPDVKFSSTGKCERQGPSDMGATARSEIDTESTVDAQAQFERNQQMLRDAEAIEATSSKNFSNNFFADLQGMALYGAKLKEDTVKGNASSGLNRKGPIRATQFMRANVRWDYAPDICKDYKETGFCTFGDSCKFMHDRGDYKHGWEIERDYEASKLTKVKDDEFVITSDEDEDKSDLPHHCFICRESFKNPVITKCKHYFCESCAIGHYRKSKRCAVCNVKTDGIFSTAKDIIAKMGAKKEDTTEAGSENSDEDQVKEEAAVLPMEETLDDEEEKELEEKE</sequence>
<dbReference type="AlphaFoldDB" id="A0A915DIZ3"/>
<evidence type="ECO:0000256" key="3">
    <source>
        <dbReference type="ARBA" id="ARBA00022833"/>
    </source>
</evidence>
<evidence type="ECO:0000259" key="6">
    <source>
        <dbReference type="PROSITE" id="PS50089"/>
    </source>
</evidence>
<dbReference type="SUPFAM" id="SSF90229">
    <property type="entry name" value="CCCH zinc finger"/>
    <property type="match status" value="1"/>
</dbReference>
<dbReference type="Proteomes" id="UP000887574">
    <property type="component" value="Unplaced"/>
</dbReference>
<feature type="region of interest" description="Disordered" evidence="5">
    <location>
        <begin position="255"/>
        <end position="299"/>
    </location>
</feature>
<name>A0A915DIZ3_9BILA</name>
<evidence type="ECO:0000313" key="9">
    <source>
        <dbReference type="WBParaSite" id="jg19760"/>
    </source>
</evidence>